<evidence type="ECO:0000256" key="13">
    <source>
        <dbReference type="ARBA" id="ARBA00023136"/>
    </source>
</evidence>
<feature type="transmembrane region" description="Helical" evidence="14">
    <location>
        <begin position="33"/>
        <end position="54"/>
    </location>
</feature>
<protein>
    <recommendedName>
        <fullName evidence="14">Zinc metalloprotease</fullName>
    </recommendedName>
</protein>
<evidence type="ECO:0000256" key="7">
    <source>
        <dbReference type="ARBA" id="ARBA00022737"/>
    </source>
</evidence>
<evidence type="ECO:0000256" key="9">
    <source>
        <dbReference type="ARBA" id="ARBA00022833"/>
    </source>
</evidence>
<dbReference type="GO" id="GO:0008237">
    <property type="term" value="F:metallopeptidase activity"/>
    <property type="evidence" value="ECO:0007669"/>
    <property type="project" value="UniProtKB-UniRule"/>
</dbReference>
<keyword evidence="10 14" id="KW-1133">Transmembrane helix</keyword>
<evidence type="ECO:0000256" key="15">
    <source>
        <dbReference type="PIRSR" id="PIRSR006404-1"/>
    </source>
</evidence>
<keyword evidence="11 14" id="KW-0482">Metalloprotease</keyword>
<evidence type="ECO:0000256" key="14">
    <source>
        <dbReference type="PIRNR" id="PIRNR006404"/>
    </source>
</evidence>
<keyword evidence="12 17" id="KW-0129">CBS domain</keyword>
<keyword evidence="6 14" id="KW-0479">Metal-binding</keyword>
<dbReference type="Pfam" id="PF02163">
    <property type="entry name" value="Peptidase_M50"/>
    <property type="match status" value="2"/>
</dbReference>
<feature type="binding site" evidence="16">
    <location>
        <position position="93"/>
    </location>
    <ligand>
        <name>Zn(2+)</name>
        <dbReference type="ChEBI" id="CHEBI:29105"/>
        <note>catalytic</note>
    </ligand>
</feature>
<keyword evidence="4 14" id="KW-0645">Protease</keyword>
<dbReference type="InterPro" id="IPR016483">
    <property type="entry name" value="UCP006404_Pept_M50_CBS"/>
</dbReference>
<feature type="transmembrane region" description="Helical" evidence="14">
    <location>
        <begin position="129"/>
        <end position="153"/>
    </location>
</feature>
<keyword evidence="8 14" id="KW-0378">Hydrolase</keyword>
<dbReference type="Proteomes" id="UP000572680">
    <property type="component" value="Unassembled WGS sequence"/>
</dbReference>
<organism evidence="20 21">
    <name type="scientific">Actinomadura namibiensis</name>
    <dbReference type="NCBI Taxonomy" id="182080"/>
    <lineage>
        <taxon>Bacteria</taxon>
        <taxon>Bacillati</taxon>
        <taxon>Actinomycetota</taxon>
        <taxon>Actinomycetes</taxon>
        <taxon>Streptosporangiales</taxon>
        <taxon>Thermomonosporaceae</taxon>
        <taxon>Actinomadura</taxon>
    </lineage>
</organism>
<gene>
    <name evidence="20" type="ORF">HNR61_007072</name>
</gene>
<dbReference type="Gene3D" id="3.10.580.10">
    <property type="entry name" value="CBS-domain"/>
    <property type="match status" value="1"/>
</dbReference>
<feature type="transmembrane region" description="Helical" evidence="14">
    <location>
        <begin position="66"/>
        <end position="88"/>
    </location>
</feature>
<evidence type="ECO:0000256" key="4">
    <source>
        <dbReference type="ARBA" id="ARBA00022670"/>
    </source>
</evidence>
<evidence type="ECO:0000256" key="11">
    <source>
        <dbReference type="ARBA" id="ARBA00023049"/>
    </source>
</evidence>
<dbReference type="PANTHER" id="PTHR39188:SF3">
    <property type="entry name" value="STAGE IV SPORULATION PROTEIN FB"/>
    <property type="match status" value="1"/>
</dbReference>
<keyword evidence="13 14" id="KW-0472">Membrane</keyword>
<evidence type="ECO:0000256" key="1">
    <source>
        <dbReference type="ARBA" id="ARBA00004651"/>
    </source>
</evidence>
<dbReference type="SUPFAM" id="SSF54631">
    <property type="entry name" value="CBS-domain pair"/>
    <property type="match status" value="1"/>
</dbReference>
<dbReference type="RefSeq" id="WP_312898248.1">
    <property type="nucleotide sequence ID" value="NZ_BAAALP010000068.1"/>
</dbReference>
<feature type="active site" evidence="15">
    <location>
        <position position="90"/>
    </location>
</feature>
<dbReference type="InterPro" id="IPR000644">
    <property type="entry name" value="CBS_dom"/>
</dbReference>
<dbReference type="InterPro" id="IPR008915">
    <property type="entry name" value="Peptidase_M50"/>
</dbReference>
<comment type="cofactor">
    <cofactor evidence="14 16">
        <name>Zn(2+)</name>
        <dbReference type="ChEBI" id="CHEBI:29105"/>
    </cofactor>
    <text evidence="14 16">Binds 1 zinc ion per subunit.</text>
</comment>
<evidence type="ECO:0000256" key="8">
    <source>
        <dbReference type="ARBA" id="ARBA00022801"/>
    </source>
</evidence>
<name>A0A7W3LW56_ACTNM</name>
<evidence type="ECO:0000256" key="3">
    <source>
        <dbReference type="ARBA" id="ARBA00022475"/>
    </source>
</evidence>
<evidence type="ECO:0000313" key="21">
    <source>
        <dbReference type="Proteomes" id="UP000572680"/>
    </source>
</evidence>
<proteinExistence type="inferred from homology"/>
<dbReference type="GO" id="GO:0005886">
    <property type="term" value="C:plasma membrane"/>
    <property type="evidence" value="ECO:0007669"/>
    <property type="project" value="UniProtKB-SubCell"/>
</dbReference>
<evidence type="ECO:0000256" key="16">
    <source>
        <dbReference type="PIRSR" id="PIRSR006404-2"/>
    </source>
</evidence>
<keyword evidence="5 14" id="KW-0812">Transmembrane</keyword>
<keyword evidence="7" id="KW-0677">Repeat</keyword>
<sequence length="395" mass="41683">MTNSAPPAEDKHPAGDPAGGPAPRPGLPMGRPFGIPVYVSPSWFLVAILVTVMFESQVNDRLGEIVARPASYAVAFAYAVLLYASVFVHELSHAITARVLGLPVRSVTLHILGGETAIEREAPTPGREFLIAFAGPLTNLVLAGGGLLVHATLPLPPVLALLVEALTFANLLVGVFNLLPGLPLDGGRLVRAAVWKATGRARNGAIVAGQVGRVLALLCLFGGAYAATYRTGTGGGISWLALLWSALIASFIWIGASQAIRAERIRDRFPLLQARRLARRATRVTPEVPLAEAVRRAQEQQAGAIVVVDHDGAPRGLVSEKAVLATPDHRRPWITVGDLARSLEPDLTLPADLGGEDLIIALRRAPATEYLLTEPDGSVYGVLATADVDRAFAGL</sequence>
<evidence type="ECO:0000313" key="20">
    <source>
        <dbReference type="EMBL" id="MBA8955398.1"/>
    </source>
</evidence>
<feature type="transmembrane region" description="Helical" evidence="14">
    <location>
        <begin position="237"/>
        <end position="256"/>
    </location>
</feature>
<keyword evidence="3 14" id="KW-1003">Cell membrane</keyword>
<feature type="region of interest" description="Disordered" evidence="18">
    <location>
        <begin position="1"/>
        <end position="25"/>
    </location>
</feature>
<feature type="transmembrane region" description="Helical" evidence="14">
    <location>
        <begin position="159"/>
        <end position="184"/>
    </location>
</feature>
<dbReference type="PANTHER" id="PTHR39188">
    <property type="entry name" value="MEMBRANE-ASSOCIATED ZINC METALLOPROTEASE M50B"/>
    <property type="match status" value="1"/>
</dbReference>
<evidence type="ECO:0000256" key="5">
    <source>
        <dbReference type="ARBA" id="ARBA00022692"/>
    </source>
</evidence>
<comment type="similarity">
    <text evidence="2 14">Belongs to the peptidase M50B family.</text>
</comment>
<dbReference type="PROSITE" id="PS51371">
    <property type="entry name" value="CBS"/>
    <property type="match status" value="1"/>
</dbReference>
<evidence type="ECO:0000256" key="17">
    <source>
        <dbReference type="PROSITE-ProRule" id="PRU00703"/>
    </source>
</evidence>
<dbReference type="InterPro" id="IPR046342">
    <property type="entry name" value="CBS_dom_sf"/>
</dbReference>
<reference evidence="20 21" key="1">
    <citation type="submission" date="2020-08" db="EMBL/GenBank/DDBJ databases">
        <title>Genomic Encyclopedia of Type Strains, Phase IV (KMG-IV): sequencing the most valuable type-strain genomes for metagenomic binning, comparative biology and taxonomic classification.</title>
        <authorList>
            <person name="Goeker M."/>
        </authorList>
    </citation>
    <scope>NUCLEOTIDE SEQUENCE [LARGE SCALE GENOMIC DNA]</scope>
    <source>
        <strain evidence="20 21">DSM 44197</strain>
    </source>
</reference>
<dbReference type="CDD" id="cd06164">
    <property type="entry name" value="S2P-M50_SpoIVFB_CBS"/>
    <property type="match status" value="1"/>
</dbReference>
<feature type="domain" description="CBS" evidence="19">
    <location>
        <begin position="277"/>
        <end position="336"/>
    </location>
</feature>
<feature type="transmembrane region" description="Helical" evidence="14">
    <location>
        <begin position="205"/>
        <end position="225"/>
    </location>
</feature>
<keyword evidence="21" id="KW-1185">Reference proteome</keyword>
<evidence type="ECO:0000256" key="18">
    <source>
        <dbReference type="SAM" id="MobiDB-lite"/>
    </source>
</evidence>
<comment type="caution">
    <text evidence="20">The sequence shown here is derived from an EMBL/GenBank/DDBJ whole genome shotgun (WGS) entry which is preliminary data.</text>
</comment>
<dbReference type="EMBL" id="JACJIA010000011">
    <property type="protein sequence ID" value="MBA8955398.1"/>
    <property type="molecule type" value="Genomic_DNA"/>
</dbReference>
<feature type="binding site" evidence="16">
    <location>
        <position position="185"/>
    </location>
    <ligand>
        <name>Zn(2+)</name>
        <dbReference type="ChEBI" id="CHEBI:29105"/>
        <note>catalytic</note>
    </ligand>
</feature>
<evidence type="ECO:0000256" key="12">
    <source>
        <dbReference type="ARBA" id="ARBA00023122"/>
    </source>
</evidence>
<evidence type="ECO:0000256" key="2">
    <source>
        <dbReference type="ARBA" id="ARBA00007931"/>
    </source>
</evidence>
<accession>A0A7W3LW56</accession>
<dbReference type="PIRSF" id="PIRSF006404">
    <property type="entry name" value="UCP006404_Pept_M50_CBS"/>
    <property type="match status" value="1"/>
</dbReference>
<dbReference type="GO" id="GO:0006508">
    <property type="term" value="P:proteolysis"/>
    <property type="evidence" value="ECO:0007669"/>
    <property type="project" value="UniProtKB-KW"/>
</dbReference>
<evidence type="ECO:0000259" key="19">
    <source>
        <dbReference type="PROSITE" id="PS51371"/>
    </source>
</evidence>
<feature type="binding site" evidence="16">
    <location>
        <position position="89"/>
    </location>
    <ligand>
        <name>Zn(2+)</name>
        <dbReference type="ChEBI" id="CHEBI:29105"/>
        <note>catalytic</note>
    </ligand>
</feature>
<evidence type="ECO:0000256" key="6">
    <source>
        <dbReference type="ARBA" id="ARBA00022723"/>
    </source>
</evidence>
<evidence type="ECO:0000256" key="10">
    <source>
        <dbReference type="ARBA" id="ARBA00022989"/>
    </source>
</evidence>
<dbReference type="GO" id="GO:0046872">
    <property type="term" value="F:metal ion binding"/>
    <property type="evidence" value="ECO:0007669"/>
    <property type="project" value="UniProtKB-UniRule"/>
</dbReference>
<comment type="subcellular location">
    <subcellularLocation>
        <location evidence="1 14">Cell membrane</location>
        <topology evidence="1 14">Multi-pass membrane protein</topology>
    </subcellularLocation>
</comment>
<dbReference type="AlphaFoldDB" id="A0A7W3LW56"/>
<keyword evidence="9 14" id="KW-0862">Zinc</keyword>